<protein>
    <submittedName>
        <fullName evidence="1">Uncharacterized protein</fullName>
    </submittedName>
</protein>
<sequence>MIFLMIIARGMIIAQKITIKIAGRLMFVNGIFPRKKKKNSWSITKGARVVSLRDGYN</sequence>
<reference evidence="1" key="1">
    <citation type="submission" date="2021-06" db="EMBL/GenBank/DDBJ databases">
        <title>An adapted protocol for Saccharibacteria cultivation: two new species join this phylum of Candidate Phyla Radiations.</title>
        <authorList>
            <person name="Ibrahim A."/>
            <person name="Maatouk M."/>
            <person name="Zgheib R."/>
            <person name="Haddad G."/>
            <person name="Bou Khalil J."/>
            <person name="Raoult D."/>
            <person name="Bittar F."/>
        </authorList>
    </citation>
    <scope>NUCLEOTIDE SEQUENCE</scope>
    <source>
        <strain evidence="1">IHU1</strain>
    </source>
</reference>
<dbReference type="Proteomes" id="UP000679129">
    <property type="component" value="Chromosome"/>
</dbReference>
<evidence type="ECO:0000313" key="2">
    <source>
        <dbReference type="Proteomes" id="UP000679129"/>
    </source>
</evidence>
<dbReference type="EMBL" id="CP076460">
    <property type="protein sequence ID" value="QWQ32061.1"/>
    <property type="molecule type" value="Genomic_DNA"/>
</dbReference>
<gene>
    <name evidence="1" type="ORF">KOY48_04185</name>
</gene>
<name>A0A8F1MAY1_9BACT</name>
<proteinExistence type="predicted"/>
<keyword evidence="2" id="KW-1185">Reference proteome</keyword>
<dbReference type="AlphaFoldDB" id="A0A8F1MAY1"/>
<accession>A0A8F1MAY1</accession>
<dbReference type="KEGG" id="mnd:KOY48_04185"/>
<evidence type="ECO:0000313" key="1">
    <source>
        <dbReference type="EMBL" id="QWQ32061.1"/>
    </source>
</evidence>
<organism evidence="1 2">
    <name type="scientific">Candidatus Minimicrobia naudis</name>
    <dbReference type="NCBI Taxonomy" id="2841263"/>
    <lineage>
        <taxon>Bacteria</taxon>
        <taxon>Candidatus Saccharimonadota</taxon>
        <taxon>Candidatus Saccharimonadota incertae sedis</taxon>
        <taxon>Candidatus Minimicrobia</taxon>
    </lineage>
</organism>